<dbReference type="AlphaFoldDB" id="A0A1Q8S692"/>
<evidence type="ECO:0000256" key="2">
    <source>
        <dbReference type="ARBA" id="ARBA00010617"/>
    </source>
</evidence>
<feature type="transmembrane region" description="Helical" evidence="9">
    <location>
        <begin position="12"/>
        <end position="31"/>
    </location>
</feature>
<evidence type="ECO:0000256" key="6">
    <source>
        <dbReference type="ARBA" id="ARBA00023004"/>
    </source>
</evidence>
<feature type="binding site" description="axial binding residue" evidence="7">
    <location>
        <position position="432"/>
    </location>
    <ligand>
        <name>heme</name>
        <dbReference type="ChEBI" id="CHEBI:30413"/>
    </ligand>
    <ligandPart>
        <name>Fe</name>
        <dbReference type="ChEBI" id="CHEBI:18248"/>
    </ligandPart>
</feature>
<dbReference type="InterPro" id="IPR017972">
    <property type="entry name" value="Cyt_P450_CS"/>
</dbReference>
<dbReference type="PRINTS" id="PR00385">
    <property type="entry name" value="P450"/>
</dbReference>
<dbReference type="InterPro" id="IPR050121">
    <property type="entry name" value="Cytochrome_P450_monoxygenase"/>
</dbReference>
<dbReference type="CDD" id="cd11059">
    <property type="entry name" value="CYP_fungal"/>
    <property type="match status" value="1"/>
</dbReference>
<organism evidence="10 11">
    <name type="scientific">Colletotrichum chlorophyti</name>
    <dbReference type="NCBI Taxonomy" id="708187"/>
    <lineage>
        <taxon>Eukaryota</taxon>
        <taxon>Fungi</taxon>
        <taxon>Dikarya</taxon>
        <taxon>Ascomycota</taxon>
        <taxon>Pezizomycotina</taxon>
        <taxon>Sordariomycetes</taxon>
        <taxon>Hypocreomycetidae</taxon>
        <taxon>Glomerellales</taxon>
        <taxon>Glomerellaceae</taxon>
        <taxon>Colletotrichum</taxon>
    </lineage>
</organism>
<evidence type="ECO:0000256" key="8">
    <source>
        <dbReference type="RuleBase" id="RU000461"/>
    </source>
</evidence>
<keyword evidence="3 7" id="KW-0349">Heme</keyword>
<dbReference type="PROSITE" id="PS00086">
    <property type="entry name" value="CYTOCHROME_P450"/>
    <property type="match status" value="1"/>
</dbReference>
<keyword evidence="9" id="KW-0472">Membrane</keyword>
<evidence type="ECO:0000256" key="9">
    <source>
        <dbReference type="SAM" id="Phobius"/>
    </source>
</evidence>
<dbReference type="InterPro" id="IPR001128">
    <property type="entry name" value="Cyt_P450"/>
</dbReference>
<dbReference type="Proteomes" id="UP000186583">
    <property type="component" value="Unassembled WGS sequence"/>
</dbReference>
<dbReference type="STRING" id="708187.A0A1Q8S692"/>
<dbReference type="PRINTS" id="PR00463">
    <property type="entry name" value="EP450I"/>
</dbReference>
<comment type="similarity">
    <text evidence="2 8">Belongs to the cytochrome P450 family.</text>
</comment>
<dbReference type="OrthoDB" id="1470350at2759"/>
<comment type="cofactor">
    <cofactor evidence="1 7">
        <name>heme</name>
        <dbReference type="ChEBI" id="CHEBI:30413"/>
    </cofactor>
</comment>
<dbReference type="GO" id="GO:0016705">
    <property type="term" value="F:oxidoreductase activity, acting on paired donors, with incorporation or reduction of molecular oxygen"/>
    <property type="evidence" value="ECO:0007669"/>
    <property type="project" value="InterPro"/>
</dbReference>
<evidence type="ECO:0000256" key="5">
    <source>
        <dbReference type="ARBA" id="ARBA00023002"/>
    </source>
</evidence>
<evidence type="ECO:0000256" key="3">
    <source>
        <dbReference type="ARBA" id="ARBA00022617"/>
    </source>
</evidence>
<gene>
    <name evidence="10" type="ORF">CCHL11_07438</name>
</gene>
<protein>
    <submittedName>
        <fullName evidence="10">Putative sterigmatocystin biosynthesis P450 monooxygenase STCB-like protein 7</fullName>
    </submittedName>
</protein>
<dbReference type="GO" id="GO:0020037">
    <property type="term" value="F:heme binding"/>
    <property type="evidence" value="ECO:0007669"/>
    <property type="project" value="InterPro"/>
</dbReference>
<dbReference type="InterPro" id="IPR036396">
    <property type="entry name" value="Cyt_P450_sf"/>
</dbReference>
<evidence type="ECO:0000256" key="7">
    <source>
        <dbReference type="PIRSR" id="PIRSR602401-1"/>
    </source>
</evidence>
<keyword evidence="9" id="KW-1133">Transmembrane helix</keyword>
<keyword evidence="4 7" id="KW-0479">Metal-binding</keyword>
<sequence length="489" mass="54723">MEYQLYGGQGASLYALYLGTLILLLFAYRVYSQPLAKLPGTELSKWTDVILKYHWLRGTRSQYVHSLHQQYGPVIRVGPREVSVCDIAAAKQIHSLKGGFVKSNFYEALVPGVQDVFSTRDIELHRRHRRLLTSPISDTSLKAVEGAVDAKVKRAIQRMAQERGVRGAADVFNFWLFMASDVISELSFGESFGLLEQGKKNQYVEDVEKLAALTGIATTFPTLVKLTKHIPIPFLQGPSQNAQRLREYAEGAIGRYKNYLSNNPASDKPMLFSRLFKAGDEGLTDAEIWGDAQAYIVAGSDTTANSLTYLVWAVCRDSTVKRRLVTELSELDENFGDSDLRGLPYLNQVIEETLRLYPAAPSALPRVVPVQGVTFCNQWIPGGVTISTQAWGLHRIPAVFPEPDRFNPSRWETPTKDMKDSFMPFGGGSRVCLGLHLARMELRLGAARFFRTFPGAKVSQLERMSDDDMVPLTYFLLNPKGKRCLIETV</sequence>
<evidence type="ECO:0000256" key="4">
    <source>
        <dbReference type="ARBA" id="ARBA00022723"/>
    </source>
</evidence>
<accession>A0A1Q8S692</accession>
<keyword evidence="6 7" id="KW-0408">Iron</keyword>
<proteinExistence type="inferred from homology"/>
<comment type="caution">
    <text evidence="10">The sequence shown here is derived from an EMBL/GenBank/DDBJ whole genome shotgun (WGS) entry which is preliminary data.</text>
</comment>
<evidence type="ECO:0000256" key="1">
    <source>
        <dbReference type="ARBA" id="ARBA00001971"/>
    </source>
</evidence>
<evidence type="ECO:0000313" key="11">
    <source>
        <dbReference type="Proteomes" id="UP000186583"/>
    </source>
</evidence>
<dbReference type="GO" id="GO:0004497">
    <property type="term" value="F:monooxygenase activity"/>
    <property type="evidence" value="ECO:0007669"/>
    <property type="project" value="UniProtKB-KW"/>
</dbReference>
<keyword evidence="9" id="KW-0812">Transmembrane</keyword>
<keyword evidence="5 8" id="KW-0560">Oxidoreductase</keyword>
<dbReference type="PANTHER" id="PTHR24305">
    <property type="entry name" value="CYTOCHROME P450"/>
    <property type="match status" value="1"/>
</dbReference>
<reference evidence="10 11" key="1">
    <citation type="submission" date="2016-11" db="EMBL/GenBank/DDBJ databases">
        <title>Draft Genome Assembly of Colletotrichum chlorophyti a pathogen of herbaceous plants.</title>
        <authorList>
            <person name="Gan P."/>
            <person name="Narusaka M."/>
            <person name="Tsushima A."/>
            <person name="Narusaka Y."/>
            <person name="Takano Y."/>
            <person name="Shirasu K."/>
        </authorList>
    </citation>
    <scope>NUCLEOTIDE SEQUENCE [LARGE SCALE GENOMIC DNA]</scope>
    <source>
        <strain evidence="10 11">NTL11</strain>
    </source>
</reference>
<dbReference type="SUPFAM" id="SSF48264">
    <property type="entry name" value="Cytochrome P450"/>
    <property type="match status" value="1"/>
</dbReference>
<dbReference type="PANTHER" id="PTHR24305:SF96">
    <property type="entry name" value="CYTOCHROME P450 MONOOXYGENASE STCB-RELATED"/>
    <property type="match status" value="1"/>
</dbReference>
<dbReference type="Gene3D" id="1.10.630.10">
    <property type="entry name" value="Cytochrome P450"/>
    <property type="match status" value="1"/>
</dbReference>
<dbReference type="GO" id="GO:0005506">
    <property type="term" value="F:iron ion binding"/>
    <property type="evidence" value="ECO:0007669"/>
    <property type="project" value="InterPro"/>
</dbReference>
<dbReference type="InterPro" id="IPR002401">
    <property type="entry name" value="Cyt_P450_E_grp-I"/>
</dbReference>
<keyword evidence="8 10" id="KW-0503">Monooxygenase</keyword>
<name>A0A1Q8S692_9PEZI</name>
<dbReference type="EMBL" id="MPGH01000012">
    <property type="protein sequence ID" value="OLN96955.1"/>
    <property type="molecule type" value="Genomic_DNA"/>
</dbReference>
<dbReference type="Pfam" id="PF00067">
    <property type="entry name" value="p450"/>
    <property type="match status" value="1"/>
</dbReference>
<keyword evidence="11" id="KW-1185">Reference proteome</keyword>
<evidence type="ECO:0000313" key="10">
    <source>
        <dbReference type="EMBL" id="OLN96955.1"/>
    </source>
</evidence>